<keyword evidence="1" id="KW-0418">Kinase</keyword>
<evidence type="ECO:0000313" key="1">
    <source>
        <dbReference type="EMBL" id="ELA27764.1"/>
    </source>
</evidence>
<name>L2FMX6_COLFN</name>
<accession>L2FMX6</accession>
<dbReference type="AlphaFoldDB" id="L2FMX6"/>
<dbReference type="HOGENOM" id="CLU_729605_0_0_1"/>
<protein>
    <submittedName>
        <fullName evidence="1">Protein kinase domain-containing protein</fullName>
    </submittedName>
</protein>
<organism evidence="1">
    <name type="scientific">Colletotrichum fructicola (strain Nara gc5)</name>
    <name type="common">Anthracnose fungus</name>
    <name type="synonym">Colletotrichum gloeosporioides (strain Nara gc5)</name>
    <dbReference type="NCBI Taxonomy" id="1213859"/>
    <lineage>
        <taxon>Eukaryota</taxon>
        <taxon>Fungi</taxon>
        <taxon>Dikarya</taxon>
        <taxon>Ascomycota</taxon>
        <taxon>Pezizomycotina</taxon>
        <taxon>Sordariomycetes</taxon>
        <taxon>Hypocreomycetidae</taxon>
        <taxon>Glomerellales</taxon>
        <taxon>Glomerellaceae</taxon>
        <taxon>Colletotrichum</taxon>
        <taxon>Colletotrichum gloeosporioides species complex</taxon>
    </lineage>
</organism>
<dbReference type="STRING" id="1213859.L2FMX6"/>
<proteinExistence type="predicted"/>
<dbReference type="EMBL" id="KB020969">
    <property type="protein sequence ID" value="ELA27764.1"/>
    <property type="molecule type" value="Genomic_DNA"/>
</dbReference>
<reference evidence="1" key="1">
    <citation type="submission" date="2012-08" db="EMBL/GenBank/DDBJ databases">
        <title>Genome analysis of Colletotrichum orbiculare and Colletotrichum fructicola.</title>
        <authorList>
            <person name="Gan P.H.P."/>
            <person name="Ikeda K."/>
            <person name="Irieda H."/>
            <person name="Narusaka M."/>
            <person name="O'Connell R.J."/>
            <person name="Narusaka Y."/>
            <person name="Takano Y."/>
            <person name="Kubo Y."/>
            <person name="Shirasu K."/>
        </authorList>
    </citation>
    <scope>NUCLEOTIDE SEQUENCE</scope>
    <source>
        <strain evidence="1">Nara gc5</strain>
    </source>
</reference>
<gene>
    <name evidence="1" type="ORF">CGGC5_1494</name>
</gene>
<sequence length="379" mass="42494">MSPANIDRAVDDGTRSASQSWLPQVQAIIEGPESRARNSSHDPAISAIYGQSDFANAPDRHESSQNQDGRLARFASATWEKLFNVTVPFSQWAQIRFSLLPPQSPVTTSVCDDYGINQWHLNNEAAEISGDKLQHWPADKDEILLGLAAHREIAITKARNKRFALQTALFEAMVASKDSKRFLPLSKLEQLITTTVVLQELATEFPKLSGSELADCASFVCDSNCSRGVKAKHLKFTPGLRLFALLIMIDQLDSFLHLRAAGLGDIDLPLETTSTYGHLKSTHTSKTFMCFETWSPFKLDAFNDWQWKLLAPYFSTTDDAREKVQFYVLSPKTVMPWTKEGLTLDEGGQSGVKKVKIHESHHNFKFSQRSNPYFAVKKL</sequence>
<keyword evidence="1" id="KW-0808">Transferase</keyword>
<dbReference type="GO" id="GO:0016301">
    <property type="term" value="F:kinase activity"/>
    <property type="evidence" value="ECO:0007669"/>
    <property type="project" value="UniProtKB-KW"/>
</dbReference>